<dbReference type="InterPro" id="IPR036397">
    <property type="entry name" value="RNaseH_sf"/>
</dbReference>
<protein>
    <submittedName>
        <fullName evidence="2">TCB2-like protein</fullName>
    </submittedName>
</protein>
<dbReference type="EMBL" id="CP111028">
    <property type="protein sequence ID" value="WAR30881.1"/>
    <property type="molecule type" value="Genomic_DNA"/>
</dbReference>
<dbReference type="Gene3D" id="3.30.420.10">
    <property type="entry name" value="Ribonuclease H-like superfamily/Ribonuclease H"/>
    <property type="match status" value="1"/>
</dbReference>
<dbReference type="InterPro" id="IPR052338">
    <property type="entry name" value="Transposase_5"/>
</dbReference>
<dbReference type="InterPro" id="IPR038717">
    <property type="entry name" value="Tc1-like_DDE_dom"/>
</dbReference>
<proteinExistence type="predicted"/>
<dbReference type="PANTHER" id="PTHR23022">
    <property type="entry name" value="TRANSPOSABLE ELEMENT-RELATED"/>
    <property type="match status" value="1"/>
</dbReference>
<feature type="domain" description="Tc1-like transposase DDE" evidence="1">
    <location>
        <begin position="27"/>
        <end position="169"/>
    </location>
</feature>
<keyword evidence="3" id="KW-1185">Reference proteome</keyword>
<dbReference type="Proteomes" id="UP001164746">
    <property type="component" value="Chromosome 17"/>
</dbReference>
<name>A0ABY7GIA2_MYAAR</name>
<gene>
    <name evidence="2" type="ORF">MAR_033423</name>
</gene>
<evidence type="ECO:0000313" key="3">
    <source>
        <dbReference type="Proteomes" id="UP001164746"/>
    </source>
</evidence>
<evidence type="ECO:0000313" key="2">
    <source>
        <dbReference type="EMBL" id="WAR30881.1"/>
    </source>
</evidence>
<accession>A0ABY7GIA2</accession>
<dbReference type="PANTHER" id="PTHR23022:SF135">
    <property type="entry name" value="SI:DKEY-77F5.3"/>
    <property type="match status" value="1"/>
</dbReference>
<reference evidence="2" key="1">
    <citation type="submission" date="2022-11" db="EMBL/GenBank/DDBJ databases">
        <title>Centuries of genome instability and evolution in soft-shell clam transmissible cancer (bioRxiv).</title>
        <authorList>
            <person name="Hart S.F.M."/>
            <person name="Yonemitsu M.A."/>
            <person name="Giersch R.M."/>
            <person name="Beal B.F."/>
            <person name="Arriagada G."/>
            <person name="Davis B.W."/>
            <person name="Ostrander E.A."/>
            <person name="Goff S.P."/>
            <person name="Metzger M.J."/>
        </authorList>
    </citation>
    <scope>NUCLEOTIDE SEQUENCE</scope>
    <source>
        <strain evidence="2">MELC-2E11</strain>
        <tissue evidence="2">Siphon/mantle</tissue>
    </source>
</reference>
<evidence type="ECO:0000259" key="1">
    <source>
        <dbReference type="Pfam" id="PF13358"/>
    </source>
</evidence>
<dbReference type="Pfam" id="PF13358">
    <property type="entry name" value="DDE_3"/>
    <property type="match status" value="1"/>
</dbReference>
<organism evidence="2 3">
    <name type="scientific">Mya arenaria</name>
    <name type="common">Soft-shell clam</name>
    <dbReference type="NCBI Taxonomy" id="6604"/>
    <lineage>
        <taxon>Eukaryota</taxon>
        <taxon>Metazoa</taxon>
        <taxon>Spiralia</taxon>
        <taxon>Lophotrochozoa</taxon>
        <taxon>Mollusca</taxon>
        <taxon>Bivalvia</taxon>
        <taxon>Autobranchia</taxon>
        <taxon>Heteroconchia</taxon>
        <taxon>Euheterodonta</taxon>
        <taxon>Imparidentia</taxon>
        <taxon>Neoheterodontei</taxon>
        <taxon>Myida</taxon>
        <taxon>Myoidea</taxon>
        <taxon>Myidae</taxon>
        <taxon>Mya</taxon>
    </lineage>
</organism>
<sequence>MTQRHIAARLLWAGRHLIWRRADWNRVLFTDDSRFTVMLMEDYGFADCCIVEKNRFGGESVMVWGAIMGNRKTDLVFVQGNIDAQRYVADVLNAYALPFIRQHGPGETLMHDNARPHVARVTTQFLQQNNVNVMPWPAVSPDLNPIEHIWDQLGRKARAYHQIDNARDLTRALQQKLRNLPNALVLRYVTSMRRRIIACIHANGGPTRY</sequence>